<organism evidence="2 3">
    <name type="scientific">Lagenidium giganteum</name>
    <dbReference type="NCBI Taxonomy" id="4803"/>
    <lineage>
        <taxon>Eukaryota</taxon>
        <taxon>Sar</taxon>
        <taxon>Stramenopiles</taxon>
        <taxon>Oomycota</taxon>
        <taxon>Peronosporomycetes</taxon>
        <taxon>Pythiales</taxon>
        <taxon>Pythiaceae</taxon>
    </lineage>
</organism>
<feature type="compositionally biased region" description="Basic and acidic residues" evidence="1">
    <location>
        <begin position="707"/>
        <end position="719"/>
    </location>
</feature>
<dbReference type="SUPFAM" id="SSF53254">
    <property type="entry name" value="Phosphoglycerate mutase-like"/>
    <property type="match status" value="1"/>
</dbReference>
<dbReference type="GO" id="GO:0016791">
    <property type="term" value="F:phosphatase activity"/>
    <property type="evidence" value="ECO:0007669"/>
    <property type="project" value="TreeGrafter"/>
</dbReference>
<dbReference type="PANTHER" id="PTHR48100:SF1">
    <property type="entry name" value="HISTIDINE PHOSPHATASE FAMILY PROTEIN-RELATED"/>
    <property type="match status" value="1"/>
</dbReference>
<feature type="compositionally biased region" description="Polar residues" evidence="1">
    <location>
        <begin position="643"/>
        <end position="666"/>
    </location>
</feature>
<proteinExistence type="predicted"/>
<dbReference type="PANTHER" id="PTHR48100">
    <property type="entry name" value="BROAD-SPECIFICITY PHOSPHATASE YOR283W-RELATED"/>
    <property type="match status" value="1"/>
</dbReference>
<evidence type="ECO:0000313" key="3">
    <source>
        <dbReference type="Proteomes" id="UP001146120"/>
    </source>
</evidence>
<dbReference type="GO" id="GO:0005737">
    <property type="term" value="C:cytoplasm"/>
    <property type="evidence" value="ECO:0007669"/>
    <property type="project" value="TreeGrafter"/>
</dbReference>
<comment type="caution">
    <text evidence="2">The sequence shown here is derived from an EMBL/GenBank/DDBJ whole genome shotgun (WGS) entry which is preliminary data.</text>
</comment>
<dbReference type="AlphaFoldDB" id="A0AAV2YJR3"/>
<reference evidence="2" key="1">
    <citation type="submission" date="2022-11" db="EMBL/GenBank/DDBJ databases">
        <authorList>
            <person name="Morgan W.R."/>
            <person name="Tartar A."/>
        </authorList>
    </citation>
    <scope>NUCLEOTIDE SEQUENCE</scope>
    <source>
        <strain evidence="2">ARSEF 373</strain>
    </source>
</reference>
<dbReference type="Gene3D" id="3.40.50.1240">
    <property type="entry name" value="Phosphoglycerate mutase-like"/>
    <property type="match status" value="1"/>
</dbReference>
<feature type="region of interest" description="Disordered" evidence="1">
    <location>
        <begin position="813"/>
        <end position="836"/>
    </location>
</feature>
<name>A0AAV2YJR3_9STRA</name>
<dbReference type="EMBL" id="DAKRPA010000230">
    <property type="protein sequence ID" value="DAZ94847.1"/>
    <property type="molecule type" value="Genomic_DNA"/>
</dbReference>
<dbReference type="Proteomes" id="UP001146120">
    <property type="component" value="Unassembled WGS sequence"/>
</dbReference>
<gene>
    <name evidence="2" type="ORF">N0F65_012536</name>
</gene>
<reference evidence="2" key="2">
    <citation type="journal article" date="2023" name="Microbiol Resour">
        <title>Decontamination and Annotation of the Draft Genome Sequence of the Oomycete Lagenidium giganteum ARSEF 373.</title>
        <authorList>
            <person name="Morgan W.R."/>
            <person name="Tartar A."/>
        </authorList>
    </citation>
    <scope>NUCLEOTIDE SEQUENCE</scope>
    <source>
        <strain evidence="2">ARSEF 373</strain>
    </source>
</reference>
<evidence type="ECO:0000313" key="2">
    <source>
        <dbReference type="EMBL" id="DAZ94847.1"/>
    </source>
</evidence>
<sequence length="836" mass="93284">MDVSPAMETMGSDGHLQLIQGVVVRVPASQCDDHGHDATFRSFRLCISWPQLEQRLHASTAAVEGSAIAGSLPSSVQAMQVRQCKMVYLVRHAQAAHNAAEAAVGTKHWERDLARDGRFLDAELTDVGVADASTSGRQAFLSAASRGMPKIETVIVSPLSRAIQTALQLFPRDQQDAVPMLADELCREKLGVHACDQRRTRSELEQRFPMVDFSALTTDSDVLWSSVYRERDDELEIRAWCFLHALVRSPRIGVHVAVVTHSGFIRACCRALAARSDSPDATFLDFQPLNCEVVPLPLEHVLTSTLPREPWACGCRGIMGNLLSTNVGAPAAPAQSKLEESQSILQAHDPAGDSKFVAPVFAKDVKAEPAIWSQEGICFTMQRLFGWLPDSETEALKQEQRFPFFRMLRPQQRMARTGPKAEAVTKIEMTYRRLLLMRKWHYVAGEVMELARRRIEMHKSMAEEEITLQAFRDILTEGFSASKVSISGKLKNIHLQLVLQPEKEECYLTWKPSRKRAPRIHLHDVEEVVPVMKEGNKVAPMLASKVSHKRGFIIVCKSHHRGRVILEVNSKSQRNLLVRGFARLLADLNEVNPVLDESGALRKRLPRRKSCVDFFDPNVRQLSDAQLSGSGDSFVSEPHRRASSSNSVRRGSVAQDSEAASETSQQVRRHSAVSVDSQDTIVMDPALRMSSNDRHESPATLNAEEEAVARRPSTTEKRQSKMLNSEDLLGLEQEAPFRRPSTMMAKRQSKMLDNEDLQELEEEAPARNPPVMEKRTSKIDGRAVYLAMNEDPAAGSESKDHRGSGKMEQFYQTRFDNSAPGAKASLVRRTSMTSAH</sequence>
<dbReference type="InterPro" id="IPR011993">
    <property type="entry name" value="PH-like_dom_sf"/>
</dbReference>
<dbReference type="InterPro" id="IPR050275">
    <property type="entry name" value="PGM_Phosphatase"/>
</dbReference>
<accession>A0AAV2YJR3</accession>
<protein>
    <submittedName>
        <fullName evidence="2">Uncharacterized protein</fullName>
    </submittedName>
</protein>
<dbReference type="Pfam" id="PF00300">
    <property type="entry name" value="His_Phos_1"/>
    <property type="match status" value="1"/>
</dbReference>
<dbReference type="CDD" id="cd07067">
    <property type="entry name" value="HP_PGM_like"/>
    <property type="match status" value="1"/>
</dbReference>
<dbReference type="SMART" id="SM00855">
    <property type="entry name" value="PGAM"/>
    <property type="match status" value="1"/>
</dbReference>
<keyword evidence="3" id="KW-1185">Reference proteome</keyword>
<evidence type="ECO:0000256" key="1">
    <source>
        <dbReference type="SAM" id="MobiDB-lite"/>
    </source>
</evidence>
<feature type="region of interest" description="Disordered" evidence="1">
    <location>
        <begin position="626"/>
        <end position="728"/>
    </location>
</feature>
<dbReference type="Gene3D" id="2.30.29.30">
    <property type="entry name" value="Pleckstrin-homology domain (PH domain)/Phosphotyrosine-binding domain (PTB)"/>
    <property type="match status" value="1"/>
</dbReference>
<dbReference type="InterPro" id="IPR029033">
    <property type="entry name" value="His_PPase_superfam"/>
</dbReference>
<dbReference type="InterPro" id="IPR013078">
    <property type="entry name" value="His_Pase_superF_clade-1"/>
</dbReference>